<keyword evidence="7" id="KW-1185">Reference proteome</keyword>
<dbReference type="SMART" id="SM00487">
    <property type="entry name" value="DEXDc"/>
    <property type="match status" value="1"/>
</dbReference>
<proteinExistence type="predicted"/>
<dbReference type="InterPro" id="IPR014001">
    <property type="entry name" value="Helicase_ATP-bd"/>
</dbReference>
<dbReference type="AlphaFoldDB" id="A0A089LYE9"/>
<dbReference type="InterPro" id="IPR001650">
    <property type="entry name" value="Helicase_C-like"/>
</dbReference>
<dbReference type="GO" id="GO:0003677">
    <property type="term" value="F:DNA binding"/>
    <property type="evidence" value="ECO:0007669"/>
    <property type="project" value="UniProtKB-KW"/>
</dbReference>
<dbReference type="STRING" id="169760.PSTEL_25060"/>
<reference evidence="6 7" key="1">
    <citation type="submission" date="2014-08" db="EMBL/GenBank/DDBJ databases">
        <title>Comparative genomics of the Paenibacillus odorifer group.</title>
        <authorList>
            <person name="den Bakker H.C."/>
            <person name="Tsai Y.-C."/>
            <person name="Martin N."/>
            <person name="Korlach J."/>
            <person name="Wiedmann M."/>
        </authorList>
    </citation>
    <scope>NUCLEOTIDE SEQUENCE [LARGE SCALE GENOMIC DNA]</scope>
    <source>
        <strain evidence="6 7">DSM 14472</strain>
    </source>
</reference>
<evidence type="ECO:0000259" key="5">
    <source>
        <dbReference type="PROSITE" id="PS51194"/>
    </source>
</evidence>
<dbReference type="GO" id="GO:0005524">
    <property type="term" value="F:ATP binding"/>
    <property type="evidence" value="ECO:0007669"/>
    <property type="project" value="UniProtKB-KW"/>
</dbReference>
<dbReference type="PANTHER" id="PTHR30580:SF1">
    <property type="entry name" value="COMF OPERON PROTEIN 1"/>
    <property type="match status" value="1"/>
</dbReference>
<evidence type="ECO:0000313" key="6">
    <source>
        <dbReference type="EMBL" id="AIQ65892.1"/>
    </source>
</evidence>
<dbReference type="Pfam" id="PF00270">
    <property type="entry name" value="DEAD"/>
    <property type="match status" value="1"/>
</dbReference>
<protein>
    <submittedName>
        <fullName evidence="6">Competence protein ComF</fullName>
    </submittedName>
</protein>
<evidence type="ECO:0000256" key="3">
    <source>
        <dbReference type="ARBA" id="ARBA00023125"/>
    </source>
</evidence>
<dbReference type="RefSeq" id="WP_038699302.1">
    <property type="nucleotide sequence ID" value="NZ_CP009286.1"/>
</dbReference>
<evidence type="ECO:0000313" key="7">
    <source>
        <dbReference type="Proteomes" id="UP000029507"/>
    </source>
</evidence>
<dbReference type="Gene3D" id="3.40.50.300">
    <property type="entry name" value="P-loop containing nucleotide triphosphate hydrolases"/>
    <property type="match status" value="2"/>
</dbReference>
<dbReference type="PROSITE" id="PS51192">
    <property type="entry name" value="HELICASE_ATP_BIND_1"/>
    <property type="match status" value="1"/>
</dbReference>
<feature type="domain" description="Helicase C-terminal" evidence="5">
    <location>
        <begin position="502"/>
        <end position="653"/>
    </location>
</feature>
<name>A0A089LYE9_9BACL</name>
<evidence type="ECO:0000259" key="4">
    <source>
        <dbReference type="PROSITE" id="PS51192"/>
    </source>
</evidence>
<organism evidence="6 7">
    <name type="scientific">Paenibacillus stellifer</name>
    <dbReference type="NCBI Taxonomy" id="169760"/>
    <lineage>
        <taxon>Bacteria</taxon>
        <taxon>Bacillati</taxon>
        <taxon>Bacillota</taxon>
        <taxon>Bacilli</taxon>
        <taxon>Bacillales</taxon>
        <taxon>Paenibacillaceae</taxon>
        <taxon>Paenibacillus</taxon>
    </lineage>
</organism>
<dbReference type="GO" id="GO:0006270">
    <property type="term" value="P:DNA replication initiation"/>
    <property type="evidence" value="ECO:0007669"/>
    <property type="project" value="TreeGrafter"/>
</dbReference>
<dbReference type="EMBL" id="CP009286">
    <property type="protein sequence ID" value="AIQ65892.1"/>
    <property type="molecule type" value="Genomic_DNA"/>
</dbReference>
<evidence type="ECO:0000256" key="2">
    <source>
        <dbReference type="ARBA" id="ARBA00022840"/>
    </source>
</evidence>
<dbReference type="InterPro" id="IPR027417">
    <property type="entry name" value="P-loop_NTPase"/>
</dbReference>
<dbReference type="InterPro" id="IPR011545">
    <property type="entry name" value="DEAD/DEAH_box_helicase_dom"/>
</dbReference>
<keyword evidence="2" id="KW-0067">ATP-binding</keyword>
<dbReference type="Proteomes" id="UP000029507">
    <property type="component" value="Chromosome"/>
</dbReference>
<dbReference type="PROSITE" id="PS51194">
    <property type="entry name" value="HELICASE_CTER"/>
    <property type="match status" value="1"/>
</dbReference>
<gene>
    <name evidence="6" type="ORF">PSTEL_25060</name>
</gene>
<sequence length="653" mass="71319">MKVAVYAVQHNHKWSITVSLDLRIDRLWWTGQAGGEGGLPPVPEQWVLLSAEIPLGWAALLRDSFCEAPEMAGWREPEWRRYAAKRLEREMREEWKTRGDRSKRQDRDKRLLGVGILGSAETELGRRVHSDELPPVTRLREHADTLADALTGRSLLEAEVESLLAERCPEMLGHWRSAAQLAHLEGRLLLEAAVGPAPAERAGGHRMARGPLARAWNTLRRQPAAAALPRCRRCGSEATGRTACAACGLAGCAYCEACLALGRSRSCALLLRSAHLPAVPCTADPGTGGLARRWGLSAAQVEAAGAALRFLAEPRDGSAGRRPGGFLLWAVTGAGKTEMMFPLLEAVLAAGGRTLIATPRRDVVLELAPRLARAFPAASISVLYGGSPDRWTPGAITLATTHQLLRFHRGFDLVIIDEIDAFPYHGDPMLAFTAEEACKPGGAFVYLSATPPAALRSEIRRGRLAHARVPARFHGHPLPVPARLGMPSVADCLKRGRLPAALVRSLRVSLEREAQVFVFITRIAQIEGLLRLLRRSLPGILMEGTSSQDPERAGKVAAFRSRGFALLVTTTILERGVTVPRSDVFVLDADNRLFDEASLVQMAGRAGRSLEDPHGRVVFASPVWNRAQRSARAQIRTMNTIARRKGYLRKEEI</sequence>
<dbReference type="GO" id="GO:0006302">
    <property type="term" value="P:double-strand break repair"/>
    <property type="evidence" value="ECO:0007669"/>
    <property type="project" value="TreeGrafter"/>
</dbReference>
<keyword evidence="1" id="KW-0547">Nucleotide-binding</keyword>
<dbReference type="HOGENOM" id="CLU_024742_3_0_9"/>
<keyword evidence="3" id="KW-0238">DNA-binding</keyword>
<accession>A0A089LYE9</accession>
<evidence type="ECO:0000256" key="1">
    <source>
        <dbReference type="ARBA" id="ARBA00022741"/>
    </source>
</evidence>
<dbReference type="GO" id="GO:0043138">
    <property type="term" value="F:3'-5' DNA helicase activity"/>
    <property type="evidence" value="ECO:0007669"/>
    <property type="project" value="TreeGrafter"/>
</dbReference>
<dbReference type="OrthoDB" id="2077914at2"/>
<dbReference type="GO" id="GO:0006310">
    <property type="term" value="P:DNA recombination"/>
    <property type="evidence" value="ECO:0007669"/>
    <property type="project" value="TreeGrafter"/>
</dbReference>
<dbReference type="KEGG" id="pste:PSTEL_25060"/>
<dbReference type="SMART" id="SM00490">
    <property type="entry name" value="HELICc"/>
    <property type="match status" value="1"/>
</dbReference>
<dbReference type="SUPFAM" id="SSF52540">
    <property type="entry name" value="P-loop containing nucleoside triphosphate hydrolases"/>
    <property type="match status" value="1"/>
</dbReference>
<dbReference type="Pfam" id="PF00271">
    <property type="entry name" value="Helicase_C"/>
    <property type="match status" value="1"/>
</dbReference>
<feature type="domain" description="Helicase ATP-binding" evidence="4">
    <location>
        <begin position="317"/>
        <end position="469"/>
    </location>
</feature>
<dbReference type="PANTHER" id="PTHR30580">
    <property type="entry name" value="PRIMOSOMAL PROTEIN N"/>
    <property type="match status" value="1"/>
</dbReference>